<keyword evidence="1" id="KW-0732">Signal</keyword>
<evidence type="ECO:0000256" key="1">
    <source>
        <dbReference type="SAM" id="SignalP"/>
    </source>
</evidence>
<organism evidence="2 3">
    <name type="scientific">Pedobacter rhodius</name>
    <dbReference type="NCBI Taxonomy" id="3004098"/>
    <lineage>
        <taxon>Bacteria</taxon>
        <taxon>Pseudomonadati</taxon>
        <taxon>Bacteroidota</taxon>
        <taxon>Sphingobacteriia</taxon>
        <taxon>Sphingobacteriales</taxon>
        <taxon>Sphingobacteriaceae</taxon>
        <taxon>Pedobacter</taxon>
    </lineage>
</organism>
<dbReference type="RefSeq" id="WP_269413655.1">
    <property type="nucleotide sequence ID" value="NZ_JAPWGL010000001.1"/>
</dbReference>
<evidence type="ECO:0000313" key="3">
    <source>
        <dbReference type="Proteomes" id="UP001144341"/>
    </source>
</evidence>
<proteinExistence type="predicted"/>
<keyword evidence="3" id="KW-1185">Reference proteome</keyword>
<gene>
    <name evidence="2" type="ORF">O0931_00760</name>
</gene>
<dbReference type="InterPro" id="IPR011250">
    <property type="entry name" value="OMP/PagP_B-barrel"/>
</dbReference>
<accession>A0ABT4KSK9</accession>
<protein>
    <recommendedName>
        <fullName evidence="4">Outer membrane protein beta-barrel domain-containing protein</fullName>
    </recommendedName>
</protein>
<dbReference type="SUPFAM" id="SSF56925">
    <property type="entry name" value="OMPA-like"/>
    <property type="match status" value="1"/>
</dbReference>
<feature type="chain" id="PRO_5046468527" description="Outer membrane protein beta-barrel domain-containing protein" evidence="1">
    <location>
        <begin position="24"/>
        <end position="164"/>
    </location>
</feature>
<name>A0ABT4KSK9_9SPHI</name>
<sequence>MKLMFKKYCLLPLLILLGLNVSAQLTDSSSITKNTGAVPFRHWSFGLNAGMLTAYSPFQAQEDFSRSGLDFGYGGYLKYQFWRVLALRANILRGAVSGSEAFSGAYIDYKTSLKYAADISANLSFFSVRFNQNKNFVSPYLIAGYGLASYRPTFTDIEGGRLCS</sequence>
<dbReference type="EMBL" id="JAPWGL010000001">
    <property type="protein sequence ID" value="MCZ4221819.1"/>
    <property type="molecule type" value="Genomic_DNA"/>
</dbReference>
<feature type="signal peptide" evidence="1">
    <location>
        <begin position="1"/>
        <end position="23"/>
    </location>
</feature>
<comment type="caution">
    <text evidence="2">The sequence shown here is derived from an EMBL/GenBank/DDBJ whole genome shotgun (WGS) entry which is preliminary data.</text>
</comment>
<dbReference type="Proteomes" id="UP001144341">
    <property type="component" value="Unassembled WGS sequence"/>
</dbReference>
<evidence type="ECO:0000313" key="2">
    <source>
        <dbReference type="EMBL" id="MCZ4221819.1"/>
    </source>
</evidence>
<reference evidence="2" key="1">
    <citation type="submission" date="2022-12" db="EMBL/GenBank/DDBJ databases">
        <title>Genome sequence of SJ11.</title>
        <authorList>
            <person name="Woo H."/>
        </authorList>
    </citation>
    <scope>NUCLEOTIDE SEQUENCE</scope>
    <source>
        <strain evidence="2">SJ11</strain>
    </source>
</reference>
<evidence type="ECO:0008006" key="4">
    <source>
        <dbReference type="Google" id="ProtNLM"/>
    </source>
</evidence>